<feature type="binding site" evidence="3">
    <location>
        <begin position="233"/>
        <end position="235"/>
    </location>
    <ligand>
        <name>substrate</name>
    </ligand>
</feature>
<dbReference type="PATRIC" id="fig|1328313.3.peg.2347"/>
<dbReference type="Gene3D" id="3.90.400.10">
    <property type="entry name" value="Oligo-1,6-glucosidase, Domain 2"/>
    <property type="match status" value="1"/>
</dbReference>
<feature type="domain" description="Glycosyl hydrolase family 13 catalytic" evidence="4">
    <location>
        <begin position="74"/>
        <end position="411"/>
    </location>
</feature>
<sequence length="580" mass="66991">MNIETELEHKVQTHLKFIYPELDAAEVCQHLLELMRLDKNTPTPPNHQNHWTEKDIIAITYGNSLLREQEKPLHTLHEFMKSKLDGIINSVHILPFYPYSSDDGFAVMNYAKVSDSLGDWVDVETISSDFRLMADLVINHCSSRSLWFENFKQDKEPGKDYFFTASPEDDVSQVVRPRTSPLLREVNTPSGTKHVWCTFSHDQVDFDFRQVKVLYEFVKITRLYLDRGVKIFRFDAVAFLWKEIGTNCIHLAQTHEMIRLLRTLVEHAVPDAIIITETNVPNHENLSYFGNGNEAHCVYNFSLPPLLVNTLLTGNCKHLKRWMMSMPPAQIGTTYFNFIASHDGIGLRPAEGLLNEDELATLANTVNMFGGKVSWRTANGTNKPYELNISLFDALQGTYKGTDKYQIDRFICAHAIMLALEGIPGIYIHSLLGTTNDYERVNNTSHNRSINRHQWSIDALEQVLDDKYSHHHKVFNRMCELIEKRIAQPAFHPNAVQFTLQLGEEILGFWRQSQNRKQSIFCIFNITDQEQQIEMTEINLIDTEHWFDLIAQQPVGDLRGCLTLKPYQAVWLTNYRIAHH</sequence>
<evidence type="ECO:0000256" key="2">
    <source>
        <dbReference type="ARBA" id="ARBA00022679"/>
    </source>
</evidence>
<dbReference type="InterPro" id="IPR006047">
    <property type="entry name" value="GH13_cat_dom"/>
</dbReference>
<dbReference type="InterPro" id="IPR045857">
    <property type="entry name" value="O16G_dom_2"/>
</dbReference>
<dbReference type="PANTHER" id="PTHR38784">
    <property type="entry name" value="SUCROSE PHOSPHORYLASE"/>
    <property type="match status" value="1"/>
</dbReference>
<dbReference type="GO" id="GO:0016757">
    <property type="term" value="F:glycosyltransferase activity"/>
    <property type="evidence" value="ECO:0007669"/>
    <property type="project" value="UniProtKB-KW"/>
</dbReference>
<dbReference type="InterPro" id="IPR033746">
    <property type="entry name" value="GGa_phosphorylase"/>
</dbReference>
<keyword evidence="2" id="KW-0808">Transferase</keyword>
<dbReference type="eggNOG" id="COG0366">
    <property type="taxonomic scope" value="Bacteria"/>
</dbReference>
<feature type="binding site" evidence="3">
    <location>
        <position position="102"/>
    </location>
    <ligand>
        <name>substrate</name>
    </ligand>
</feature>
<gene>
    <name evidence="5" type="ORF">DS2_11473</name>
</gene>
<feature type="binding site" evidence="3">
    <location>
        <begin position="342"/>
        <end position="343"/>
    </location>
    <ligand>
        <name>substrate</name>
    </ligand>
</feature>
<dbReference type="AlphaFoldDB" id="W7QAC1"/>
<dbReference type="RefSeq" id="WP_035014926.1">
    <property type="nucleotide sequence ID" value="NZ_ARZY01000020.1"/>
</dbReference>
<accession>W7QAC1</accession>
<feature type="binding site" evidence="3">
    <location>
        <position position="140"/>
    </location>
    <ligand>
        <name>substrate</name>
    </ligand>
</feature>
<evidence type="ECO:0000259" key="4">
    <source>
        <dbReference type="SMART" id="SM00642"/>
    </source>
</evidence>
<evidence type="ECO:0000256" key="3">
    <source>
        <dbReference type="PIRSR" id="PIRSR003059-2"/>
    </source>
</evidence>
<dbReference type="Proteomes" id="UP000019276">
    <property type="component" value="Unassembled WGS sequence"/>
</dbReference>
<dbReference type="SUPFAM" id="SSF51445">
    <property type="entry name" value="(Trans)glycosidases"/>
    <property type="match status" value="1"/>
</dbReference>
<reference evidence="5 6" key="1">
    <citation type="journal article" date="2014" name="Genome Announc.">
        <title>Draft Genome Sequence of the Agar-Degrading Bacterium Catenovulum sp. Strain DS-2, Isolated from Intestines of Haliotis diversicolor.</title>
        <authorList>
            <person name="Shan D."/>
            <person name="Li X."/>
            <person name="Gu Z."/>
            <person name="Wei G."/>
            <person name="Gao Z."/>
            <person name="Shao Z."/>
        </authorList>
    </citation>
    <scope>NUCLEOTIDE SEQUENCE [LARGE SCALE GENOMIC DNA]</scope>
    <source>
        <strain evidence="5 6">DS-2</strain>
    </source>
</reference>
<dbReference type="InterPro" id="IPR013780">
    <property type="entry name" value="Glyco_hydro_b"/>
</dbReference>
<dbReference type="PANTHER" id="PTHR38784:SF1">
    <property type="entry name" value="SUCROSE PHOSPHORYLASE"/>
    <property type="match status" value="1"/>
</dbReference>
<evidence type="ECO:0000256" key="1">
    <source>
        <dbReference type="ARBA" id="ARBA00022676"/>
    </source>
</evidence>
<dbReference type="SMART" id="SM00642">
    <property type="entry name" value="Aamy"/>
    <property type="match status" value="1"/>
</dbReference>
<proteinExistence type="predicted"/>
<dbReference type="PIRSF" id="PIRSF003059">
    <property type="entry name" value="Sucrose_phosphorylase"/>
    <property type="match status" value="1"/>
</dbReference>
<dbReference type="InterPro" id="IPR017853">
    <property type="entry name" value="GH"/>
</dbReference>
<dbReference type="Gene3D" id="3.20.20.80">
    <property type="entry name" value="Glycosidases"/>
    <property type="match status" value="1"/>
</dbReference>
<dbReference type="GO" id="GO:0005975">
    <property type="term" value="P:carbohydrate metabolic process"/>
    <property type="evidence" value="ECO:0007669"/>
    <property type="project" value="InterPro"/>
</dbReference>
<comment type="caution">
    <text evidence="5">The sequence shown here is derived from an EMBL/GenBank/DDBJ whole genome shotgun (WGS) entry which is preliminary data.</text>
</comment>
<organism evidence="5 6">
    <name type="scientific">Catenovulum agarivorans DS-2</name>
    <dbReference type="NCBI Taxonomy" id="1328313"/>
    <lineage>
        <taxon>Bacteria</taxon>
        <taxon>Pseudomonadati</taxon>
        <taxon>Pseudomonadota</taxon>
        <taxon>Gammaproteobacteria</taxon>
        <taxon>Alteromonadales</taxon>
        <taxon>Alteromonadaceae</taxon>
        <taxon>Catenovulum</taxon>
    </lineage>
</organism>
<dbReference type="STRING" id="1328313.DS2_11473"/>
<feature type="binding site" evidence="3">
    <location>
        <position position="448"/>
    </location>
    <ligand>
        <name>substrate</name>
    </ligand>
</feature>
<dbReference type="CDD" id="cd11356">
    <property type="entry name" value="AmyAc_Sucrose_phosphorylase-like_1"/>
    <property type="match status" value="1"/>
</dbReference>
<protein>
    <submittedName>
        <fullName evidence="5">Putative sucrose phosphorylase</fullName>
    </submittedName>
</protein>
<keyword evidence="6" id="KW-1185">Reference proteome</keyword>
<evidence type="ECO:0000313" key="6">
    <source>
        <dbReference type="Proteomes" id="UP000019276"/>
    </source>
</evidence>
<dbReference type="Gene3D" id="2.60.40.1180">
    <property type="entry name" value="Golgi alpha-mannosidase II"/>
    <property type="match status" value="1"/>
</dbReference>
<dbReference type="InterPro" id="IPR016377">
    <property type="entry name" value="Sucrose_GGa_phosphorylase-rel"/>
</dbReference>
<dbReference type="Pfam" id="PF00128">
    <property type="entry name" value="Alpha-amylase"/>
    <property type="match status" value="1"/>
</dbReference>
<evidence type="ECO:0000313" key="5">
    <source>
        <dbReference type="EMBL" id="EWH09749.1"/>
    </source>
</evidence>
<name>W7QAC1_9ALTE</name>
<keyword evidence="1" id="KW-0328">Glycosyltransferase</keyword>
<dbReference type="OrthoDB" id="9805159at2"/>
<dbReference type="EMBL" id="ARZY01000020">
    <property type="protein sequence ID" value="EWH09749.1"/>
    <property type="molecule type" value="Genomic_DNA"/>
</dbReference>